<dbReference type="SMART" id="SM00267">
    <property type="entry name" value="GGDEF"/>
    <property type="match status" value="1"/>
</dbReference>
<dbReference type="AlphaFoldDB" id="A0A106BKX3"/>
<dbReference type="NCBIfam" id="TIGR00254">
    <property type="entry name" value="GGDEF"/>
    <property type="match status" value="1"/>
</dbReference>
<dbReference type="PANTHER" id="PTHR45138:SF9">
    <property type="entry name" value="DIGUANYLATE CYCLASE DGCM-RELATED"/>
    <property type="match status" value="1"/>
</dbReference>
<dbReference type="InterPro" id="IPR043128">
    <property type="entry name" value="Rev_trsase/Diguanyl_cyclase"/>
</dbReference>
<comment type="catalytic activity">
    <reaction evidence="2">
        <text>2 GTP = 3',3'-c-di-GMP + 2 diphosphate</text>
        <dbReference type="Rhea" id="RHEA:24898"/>
        <dbReference type="ChEBI" id="CHEBI:33019"/>
        <dbReference type="ChEBI" id="CHEBI:37565"/>
        <dbReference type="ChEBI" id="CHEBI:58805"/>
        <dbReference type="EC" id="2.7.7.65"/>
    </reaction>
</comment>
<proteinExistence type="predicted"/>
<keyword evidence="3" id="KW-1133">Transmembrane helix</keyword>
<dbReference type="Gene3D" id="3.30.70.270">
    <property type="match status" value="1"/>
</dbReference>
<dbReference type="Proteomes" id="UP000064243">
    <property type="component" value="Unassembled WGS sequence"/>
</dbReference>
<feature type="domain" description="GGDEF" evidence="4">
    <location>
        <begin position="231"/>
        <end position="369"/>
    </location>
</feature>
<evidence type="ECO:0000256" key="2">
    <source>
        <dbReference type="ARBA" id="ARBA00034247"/>
    </source>
</evidence>
<dbReference type="GO" id="GO:0052621">
    <property type="term" value="F:diguanylate cyclase activity"/>
    <property type="evidence" value="ECO:0007669"/>
    <property type="project" value="UniProtKB-EC"/>
</dbReference>
<evidence type="ECO:0000256" key="3">
    <source>
        <dbReference type="SAM" id="Phobius"/>
    </source>
</evidence>
<feature type="transmembrane region" description="Helical" evidence="3">
    <location>
        <begin position="65"/>
        <end position="83"/>
    </location>
</feature>
<keyword evidence="3" id="KW-0472">Membrane</keyword>
<comment type="caution">
    <text evidence="5">The sequence shown here is derived from an EMBL/GenBank/DDBJ whole genome shotgun (WGS) entry which is preliminary data.</text>
</comment>
<protein>
    <recommendedName>
        <fullName evidence="1">diguanylate cyclase</fullName>
        <ecNumber evidence="1">2.7.7.65</ecNumber>
    </recommendedName>
</protein>
<dbReference type="GO" id="GO:0043709">
    <property type="term" value="P:cell adhesion involved in single-species biofilm formation"/>
    <property type="evidence" value="ECO:0007669"/>
    <property type="project" value="TreeGrafter"/>
</dbReference>
<evidence type="ECO:0000313" key="5">
    <source>
        <dbReference type="EMBL" id="KVW94374.1"/>
    </source>
</evidence>
<dbReference type="PANTHER" id="PTHR45138">
    <property type="entry name" value="REGULATORY COMPONENTS OF SENSORY TRANSDUCTION SYSTEM"/>
    <property type="match status" value="1"/>
</dbReference>
<organism evidence="5 6">
    <name type="scientific">Thiobacillus denitrificans</name>
    <dbReference type="NCBI Taxonomy" id="36861"/>
    <lineage>
        <taxon>Bacteria</taxon>
        <taxon>Pseudomonadati</taxon>
        <taxon>Pseudomonadota</taxon>
        <taxon>Betaproteobacteria</taxon>
        <taxon>Nitrosomonadales</taxon>
        <taxon>Thiobacillaceae</taxon>
        <taxon>Thiobacillus</taxon>
    </lineage>
</organism>
<dbReference type="CDD" id="cd01949">
    <property type="entry name" value="GGDEF"/>
    <property type="match status" value="1"/>
</dbReference>
<dbReference type="EC" id="2.7.7.65" evidence="1"/>
<keyword evidence="3" id="KW-0812">Transmembrane</keyword>
<dbReference type="PROSITE" id="PS50887">
    <property type="entry name" value="GGDEF"/>
    <property type="match status" value="1"/>
</dbReference>
<keyword evidence="6" id="KW-1185">Reference proteome</keyword>
<dbReference type="GO" id="GO:0005886">
    <property type="term" value="C:plasma membrane"/>
    <property type="evidence" value="ECO:0007669"/>
    <property type="project" value="TreeGrafter"/>
</dbReference>
<evidence type="ECO:0000259" key="4">
    <source>
        <dbReference type="PROSITE" id="PS50887"/>
    </source>
</evidence>
<evidence type="ECO:0000313" key="6">
    <source>
        <dbReference type="Proteomes" id="UP000064243"/>
    </source>
</evidence>
<dbReference type="OrthoDB" id="9813903at2"/>
<sequence length="373" mass="41370">MGMQNSDWGDRRHPCRWEAETGDAGFWVPDRAEIFTQFFTRYLFFSLAVIYFSTLKSVSPALFSIEYLLIALSVYFLLNSWFFHQALQGVTLLKIRSAMSADLLIVTLCVIHDPNPIPPSALAFLMVLLGNGMRYGMRLFAEVLGGAFLGMAIAFALRYRLGGFEVGAGDVFFGVFWVTLAVYAYILMGRIEGQRRQLDYRSRFDALTGLLNRHGLLAAADRVFDKTNPGIPATVLFADLNQFKAVNDRYGHGVGDRVLAEFAQIFSESAEMGVCGRWGGDEFVAILPQRDDAAIRRIFERIESRTEAWSSSNGLPMAVSLGVSHAPHDGHDLKTLLAVADIHLYQSKSQQADTAGTGATSNHWTLIDESQAS</sequence>
<dbReference type="SUPFAM" id="SSF55073">
    <property type="entry name" value="Nucleotide cyclase"/>
    <property type="match status" value="1"/>
</dbReference>
<dbReference type="InterPro" id="IPR000160">
    <property type="entry name" value="GGDEF_dom"/>
</dbReference>
<dbReference type="InterPro" id="IPR029787">
    <property type="entry name" value="Nucleotide_cyclase"/>
</dbReference>
<dbReference type="Pfam" id="PF00990">
    <property type="entry name" value="GGDEF"/>
    <property type="match status" value="1"/>
</dbReference>
<feature type="transmembrane region" description="Helical" evidence="3">
    <location>
        <begin position="171"/>
        <end position="188"/>
    </location>
</feature>
<evidence type="ECO:0000256" key="1">
    <source>
        <dbReference type="ARBA" id="ARBA00012528"/>
    </source>
</evidence>
<feature type="transmembrane region" description="Helical" evidence="3">
    <location>
        <begin position="34"/>
        <end position="53"/>
    </location>
</feature>
<dbReference type="EMBL" id="LDUG01000036">
    <property type="protein sequence ID" value="KVW94374.1"/>
    <property type="molecule type" value="Genomic_DNA"/>
</dbReference>
<dbReference type="GO" id="GO:1902201">
    <property type="term" value="P:negative regulation of bacterial-type flagellum-dependent cell motility"/>
    <property type="evidence" value="ECO:0007669"/>
    <property type="project" value="TreeGrafter"/>
</dbReference>
<dbReference type="STRING" id="1123392.GCA_000376425_01113"/>
<reference evidence="5 6" key="1">
    <citation type="journal article" date="2015" name="Appl. Environ. Microbiol.">
        <title>Aerobic and Anaerobic Thiosulfate Oxidation by a Cold-Adapted, Subglacial Chemoautotroph.</title>
        <authorList>
            <person name="Harrold Z.R."/>
            <person name="Skidmore M.L."/>
            <person name="Hamilton T.L."/>
            <person name="Desch L."/>
            <person name="Amada K."/>
            <person name="van Gelder W."/>
            <person name="Glover K."/>
            <person name="Roden E.E."/>
            <person name="Boyd E.S."/>
        </authorList>
    </citation>
    <scope>NUCLEOTIDE SEQUENCE [LARGE SCALE GENOMIC DNA]</scope>
    <source>
        <strain evidence="5 6">RG</strain>
    </source>
</reference>
<feature type="transmembrane region" description="Helical" evidence="3">
    <location>
        <begin position="103"/>
        <end position="127"/>
    </location>
</feature>
<feature type="transmembrane region" description="Helical" evidence="3">
    <location>
        <begin position="139"/>
        <end position="159"/>
    </location>
</feature>
<gene>
    <name evidence="5" type="ORF">ABW22_13450</name>
</gene>
<dbReference type="InterPro" id="IPR050469">
    <property type="entry name" value="Diguanylate_Cyclase"/>
</dbReference>
<accession>A0A106BKX3</accession>
<name>A0A106BKX3_THIDE</name>
<dbReference type="PATRIC" id="fig|36861.3.peg.2480"/>